<reference evidence="2 3" key="1">
    <citation type="submission" date="2020-08" db="EMBL/GenBank/DDBJ databases">
        <title>Genomic Encyclopedia of Type Strains, Phase III (KMG-III): the genomes of soil and plant-associated and newly described type strains.</title>
        <authorList>
            <person name="Whitman W."/>
        </authorList>
    </citation>
    <scope>NUCLEOTIDE SEQUENCE [LARGE SCALE GENOMIC DNA]</scope>
    <source>
        <strain evidence="2 3">CECT 8571</strain>
    </source>
</reference>
<keyword evidence="1" id="KW-0472">Membrane</keyword>
<dbReference type="InterPro" id="IPR036927">
    <property type="entry name" value="Cyt_c_oxase-like_su1_sf"/>
</dbReference>
<keyword evidence="3" id="KW-1185">Reference proteome</keyword>
<feature type="transmembrane region" description="Helical" evidence="1">
    <location>
        <begin position="37"/>
        <end position="56"/>
    </location>
</feature>
<keyword evidence="1" id="KW-1133">Transmembrane helix</keyword>
<dbReference type="Proteomes" id="UP000559987">
    <property type="component" value="Unassembled WGS sequence"/>
</dbReference>
<protein>
    <submittedName>
        <fullName evidence="2">Uncharacterized protein</fullName>
    </submittedName>
</protein>
<accession>A0A839ULF8</accession>
<dbReference type="EMBL" id="JACHXZ010000001">
    <property type="protein sequence ID" value="MBB3167591.1"/>
    <property type="molecule type" value="Genomic_DNA"/>
</dbReference>
<organism evidence="2 3">
    <name type="scientific">Simiduia aestuariiviva</name>
    <dbReference type="NCBI Taxonomy" id="1510459"/>
    <lineage>
        <taxon>Bacteria</taxon>
        <taxon>Pseudomonadati</taxon>
        <taxon>Pseudomonadota</taxon>
        <taxon>Gammaproteobacteria</taxon>
        <taxon>Cellvibrionales</taxon>
        <taxon>Cellvibrionaceae</taxon>
        <taxon>Simiduia</taxon>
    </lineage>
</organism>
<feature type="transmembrane region" description="Helical" evidence="1">
    <location>
        <begin position="93"/>
        <end position="114"/>
    </location>
</feature>
<evidence type="ECO:0000256" key="1">
    <source>
        <dbReference type="SAM" id="Phobius"/>
    </source>
</evidence>
<name>A0A839ULF8_9GAMM</name>
<dbReference type="Gene3D" id="1.20.210.10">
    <property type="entry name" value="Cytochrome c oxidase-like, subunit I domain"/>
    <property type="match status" value="1"/>
</dbReference>
<comment type="caution">
    <text evidence="2">The sequence shown here is derived from an EMBL/GenBank/DDBJ whole genome shotgun (WGS) entry which is preliminary data.</text>
</comment>
<evidence type="ECO:0000313" key="3">
    <source>
        <dbReference type="Proteomes" id="UP000559987"/>
    </source>
</evidence>
<dbReference type="RefSeq" id="WP_183908443.1">
    <property type="nucleotide sequence ID" value="NZ_JACHXZ010000001.1"/>
</dbReference>
<feature type="transmembrane region" description="Helical" evidence="1">
    <location>
        <begin position="68"/>
        <end position="87"/>
    </location>
</feature>
<keyword evidence="1" id="KW-0812">Transmembrane</keyword>
<feature type="transmembrane region" description="Helical" evidence="1">
    <location>
        <begin position="5"/>
        <end position="25"/>
    </location>
</feature>
<evidence type="ECO:0000313" key="2">
    <source>
        <dbReference type="EMBL" id="MBB3167591.1"/>
    </source>
</evidence>
<dbReference type="AlphaFoldDB" id="A0A839ULF8"/>
<proteinExistence type="predicted"/>
<sequence>MDRKFLLTAFGYGLLGLLLGIYMAATKNHGQLVAHAHIMLLGFVVSFIYAAVYKVWQIDGASAMAKVQYYAHQVGTVFLLLGLFLMYGRYAPANVVGPMLGVASMVVLLGFVLMKVMLIKALRSGAAPQE</sequence>
<gene>
    <name evidence="2" type="ORF">FHS30_000767</name>
</gene>